<dbReference type="Proteomes" id="UP000310334">
    <property type="component" value="Unassembled WGS sequence"/>
</dbReference>
<dbReference type="AlphaFoldDB" id="A0A4S4BH28"/>
<name>A0A4S4BH28_9BACI</name>
<dbReference type="EMBL" id="SSNT01000050">
    <property type="protein sequence ID" value="THF73814.1"/>
    <property type="molecule type" value="Genomic_DNA"/>
</dbReference>
<evidence type="ECO:0000313" key="1">
    <source>
        <dbReference type="EMBL" id="THF73814.1"/>
    </source>
</evidence>
<reference evidence="1 2" key="1">
    <citation type="submission" date="2019-04" db="EMBL/GenBank/DDBJ databases">
        <title>Bacillus sediminilitoris sp. nov., isolated from a tidal flat sediment on the East China Sea.</title>
        <authorList>
            <person name="Wei Y."/>
            <person name="Mao H."/>
            <person name="Fang J."/>
        </authorList>
    </citation>
    <scope>NUCLEOTIDE SEQUENCE [LARGE SCALE GENOMIC DNA]</scope>
    <source>
        <strain evidence="1 2">DSL-17</strain>
    </source>
</reference>
<dbReference type="OrthoDB" id="2864612at2"/>
<comment type="caution">
    <text evidence="1">The sequence shown here is derived from an EMBL/GenBank/DDBJ whole genome shotgun (WGS) entry which is preliminary data.</text>
</comment>
<evidence type="ECO:0000313" key="2">
    <source>
        <dbReference type="Proteomes" id="UP000310334"/>
    </source>
</evidence>
<sequence length="186" mass="21767">MSVFIQNSHKSIINSIKFKKRDFTVLSIGVMLRDFEGFTYNFIKVTFVFPLFFVLPTVLIDDEDIGKMKELHIDYLIKKSEWMTLKVESDAQLKLITEYCEWSACSGLGSFMVQGESILFDDLWPNVHWSHPTEFPKLDWDKVLTLIDIQEVGYTLITNDNRINSTSKMLNYIPKEYEIDLENCDI</sequence>
<dbReference type="RefSeq" id="WP_136359308.1">
    <property type="nucleotide sequence ID" value="NZ_CP046266.1"/>
</dbReference>
<protein>
    <submittedName>
        <fullName evidence="1">Uncharacterized protein</fullName>
    </submittedName>
</protein>
<accession>A0A4S4BH28</accession>
<keyword evidence="2" id="KW-1185">Reference proteome</keyword>
<proteinExistence type="predicted"/>
<organism evidence="1 2">
    <name type="scientific">Metabacillus sediminilitoris</name>
    <dbReference type="NCBI Taxonomy" id="2567941"/>
    <lineage>
        <taxon>Bacteria</taxon>
        <taxon>Bacillati</taxon>
        <taxon>Bacillota</taxon>
        <taxon>Bacilli</taxon>
        <taxon>Bacillales</taxon>
        <taxon>Bacillaceae</taxon>
        <taxon>Metabacillus</taxon>
    </lineage>
</organism>
<gene>
    <name evidence="1" type="ORF">E6W99_26075</name>
</gene>